<evidence type="ECO:0000259" key="4">
    <source>
        <dbReference type="Pfam" id="PF08323"/>
    </source>
</evidence>
<dbReference type="eggNOG" id="arCOG01420">
    <property type="taxonomic scope" value="Archaea"/>
</dbReference>
<dbReference type="Proteomes" id="UP000008386">
    <property type="component" value="Chromosome"/>
</dbReference>
<feature type="domain" description="Glycosyl transferase family 1" evidence="3">
    <location>
        <begin position="250"/>
        <end position="431"/>
    </location>
</feature>
<evidence type="ECO:0000259" key="3">
    <source>
        <dbReference type="Pfam" id="PF00534"/>
    </source>
</evidence>
<gene>
    <name evidence="5" type="ordered locus">PYCH_17340</name>
</gene>
<dbReference type="Pfam" id="PF08323">
    <property type="entry name" value="Glyco_transf_5"/>
    <property type="match status" value="1"/>
</dbReference>
<dbReference type="HOGENOM" id="CLU_009583_18_5_2"/>
<dbReference type="Pfam" id="PF00534">
    <property type="entry name" value="Glycos_transf_1"/>
    <property type="match status" value="1"/>
</dbReference>
<dbReference type="SUPFAM" id="SSF53756">
    <property type="entry name" value="UDP-Glycosyltransferase/glycogen phosphorylase"/>
    <property type="match status" value="1"/>
</dbReference>
<dbReference type="InterPro" id="IPR001296">
    <property type="entry name" value="Glyco_trans_1"/>
</dbReference>
<dbReference type="PANTHER" id="PTHR45825">
    <property type="entry name" value="GRANULE-BOUND STARCH SYNTHASE 1, CHLOROPLASTIC/AMYLOPLASTIC"/>
    <property type="match status" value="1"/>
</dbReference>
<dbReference type="InterPro" id="IPR013534">
    <property type="entry name" value="Starch_synth_cat_dom"/>
</dbReference>
<dbReference type="GO" id="GO:0016757">
    <property type="term" value="F:glycosyltransferase activity"/>
    <property type="evidence" value="ECO:0007669"/>
    <property type="project" value="UniProtKB-KW"/>
</dbReference>
<dbReference type="STRING" id="529709.PYCH_17340"/>
<organism evidence="5 6">
    <name type="scientific">Pyrococcus yayanosii (strain CH1 / JCM 16557)</name>
    <dbReference type="NCBI Taxonomy" id="529709"/>
    <lineage>
        <taxon>Archaea</taxon>
        <taxon>Methanobacteriati</taxon>
        <taxon>Methanobacteriota</taxon>
        <taxon>Thermococci</taxon>
        <taxon>Thermococcales</taxon>
        <taxon>Thermococcaceae</taxon>
        <taxon>Pyrococcus</taxon>
    </lineage>
</organism>
<protein>
    <submittedName>
        <fullName evidence="5">Glycogen synthase</fullName>
    </submittedName>
</protein>
<keyword evidence="2" id="KW-0808">Transferase</keyword>
<reference evidence="5 6" key="1">
    <citation type="journal article" date="2011" name="J. Bacteriol.">
        <title>Complete genome sequence of the obligate piezophilic hyperthermophilic archaeon Pyrococcus yayanosii CH1.</title>
        <authorList>
            <person name="Jun X."/>
            <person name="Lupeng L."/>
            <person name="Minjuan X."/>
            <person name="Oger P."/>
            <person name="Fengping W."/>
            <person name="Jebbar M."/>
            <person name="Xiang X."/>
        </authorList>
    </citation>
    <scope>NUCLEOTIDE SEQUENCE [LARGE SCALE GENOMIC DNA]</scope>
    <source>
        <strain evidence="6">CH1 / JCM 16557</strain>
    </source>
</reference>
<keyword evidence="1" id="KW-0328">Glycosyltransferase</keyword>
<name>F8AHM1_PYRYC</name>
<sequence length="461" mass="51633">MGSYPNLLGVIMRVLLLGFEYLPVKVGGLAEALTSLANALAELGHEVLVFTPSHGRFAGQSLGVKVRAFGEIVPLTVHEEGDNPRVFRLGGGLLDSGDVYGPGWEGLLRKAVLFGKASVALLNELLKEEELPNVVHFHDWHTVFAGALIKKHFRIPAIFTIHRLNKAKIPAYYFHEAGLPELAPYPDIDPEHAGGYFADIVTTVSRGYLLDEWGFFRNFEGRVTYVFNGIDCSFWSEACLEGSRCDRKQRILEKLGLEDGVMFMFIGRFDRGQKGVDVLLRAIEMLAERHPREFRQMKFIIIGKGDPELEKWAKVLAERFPNVKTITEMLSREFVRGLYGSVDFVIVPSYFEPFGLVQMEAMCLGAIPIGSAVGGIRDTVITLDDNPESATGFLVPPGSVEALVDAILRAFKLYVENPSLIEKLRENGKKRAKEFTWERAARRYLRAYKGSVDRAFEFIVE</sequence>
<dbReference type="PANTHER" id="PTHR45825:SF11">
    <property type="entry name" value="ALPHA AMYLASE DOMAIN-CONTAINING PROTEIN"/>
    <property type="match status" value="1"/>
</dbReference>
<evidence type="ECO:0000256" key="2">
    <source>
        <dbReference type="ARBA" id="ARBA00022679"/>
    </source>
</evidence>
<evidence type="ECO:0000313" key="6">
    <source>
        <dbReference type="Proteomes" id="UP000008386"/>
    </source>
</evidence>
<dbReference type="AlphaFoldDB" id="F8AHM1"/>
<evidence type="ECO:0000256" key="1">
    <source>
        <dbReference type="ARBA" id="ARBA00022676"/>
    </source>
</evidence>
<dbReference type="Gene3D" id="3.40.50.2000">
    <property type="entry name" value="Glycogen Phosphorylase B"/>
    <property type="match status" value="2"/>
</dbReference>
<dbReference type="KEGG" id="pya:PYCH_17340"/>
<accession>F8AHM1</accession>
<evidence type="ECO:0000313" key="5">
    <source>
        <dbReference type="EMBL" id="AEH25393.1"/>
    </source>
</evidence>
<proteinExistence type="predicted"/>
<keyword evidence="6" id="KW-1185">Reference proteome</keyword>
<feature type="domain" description="Starch synthase catalytic" evidence="4">
    <location>
        <begin position="13"/>
        <end position="209"/>
    </location>
</feature>
<dbReference type="EMBL" id="CP002779">
    <property type="protein sequence ID" value="AEH25393.1"/>
    <property type="molecule type" value="Genomic_DNA"/>
</dbReference>